<dbReference type="EMBL" id="CAXIXY010000009">
    <property type="protein sequence ID" value="CAL2094490.1"/>
    <property type="molecule type" value="Genomic_DNA"/>
</dbReference>
<keyword evidence="2" id="KW-0645">Protease</keyword>
<dbReference type="InterPro" id="IPR029045">
    <property type="entry name" value="ClpP/crotonase-like_dom_sf"/>
</dbReference>
<dbReference type="Gene3D" id="3.90.226.10">
    <property type="entry name" value="2-enoyl-CoA Hydratase, Chain A, domain 1"/>
    <property type="match status" value="1"/>
</dbReference>
<dbReference type="SUPFAM" id="SSF52096">
    <property type="entry name" value="ClpP/crotonase"/>
    <property type="match status" value="1"/>
</dbReference>
<accession>A0ABM9P6H2</accession>
<dbReference type="PANTHER" id="PTHR32060">
    <property type="entry name" value="TAIL-SPECIFIC PROTEASE"/>
    <property type="match status" value="1"/>
</dbReference>
<dbReference type="RefSeq" id="WP_348713948.1">
    <property type="nucleotide sequence ID" value="NZ_CAXIXY010000009.1"/>
</dbReference>
<dbReference type="SMART" id="SM00245">
    <property type="entry name" value="TSPc"/>
    <property type="match status" value="1"/>
</dbReference>
<evidence type="ECO:0000259" key="1">
    <source>
        <dbReference type="SMART" id="SM00245"/>
    </source>
</evidence>
<protein>
    <submittedName>
        <fullName evidence="2">C-terminal processing protease CtpA/Prc</fullName>
    </submittedName>
</protein>
<name>A0ABM9P6H2_9FLAO</name>
<dbReference type="PANTHER" id="PTHR32060:SF22">
    <property type="entry name" value="CARBOXYL-TERMINAL-PROCESSING PEPTIDASE 3, CHLOROPLASTIC"/>
    <property type="match status" value="1"/>
</dbReference>
<dbReference type="InterPro" id="IPR036034">
    <property type="entry name" value="PDZ_sf"/>
</dbReference>
<proteinExistence type="predicted"/>
<sequence>MKIKIYFVLFLVYSTQLKGQTKFTKNQILEDLSYLKTALLEAQYDIYESVSKTAFEKGFTKIKNQIIKDSLSILEATNTLQQLPVLVNNGHTSIDFPGAEYMKYASSDKATIFPLELAFEGDKALIRKNWSSNTEINIGDEILSINGASIKEILNSIYRQVSGERKMMKNVKIEMYSFPRYYWQIFGQVNNFEIQIKCKGIIKKHSLNAISLMTEYEDRRSELLNAKMTLKFYNTIAYLNPGSFDGDLENFKLFIKNSFEEIQNKASKSLIIDLRNNSGGDNVFSDYLVSYIANQPFTWNSSFELRTSKLLKESCKKSNKSKYWQSIFNHKNGQRYSYEFDKTQPQPINNRFKGKVYVLVNRQSHSQATVTAAQIQDYNFGTIVGEETAEFPSLIASVFYFKLPNTGITVQMSKGKMIRVNGSTKHEGVIPDIFIKDYLLDEDDEILKGILKRI</sequence>
<keyword evidence="2" id="KW-0378">Hydrolase</keyword>
<dbReference type="GO" id="GO:0008233">
    <property type="term" value="F:peptidase activity"/>
    <property type="evidence" value="ECO:0007669"/>
    <property type="project" value="UniProtKB-KW"/>
</dbReference>
<evidence type="ECO:0000313" key="2">
    <source>
        <dbReference type="EMBL" id="CAL2094490.1"/>
    </source>
</evidence>
<dbReference type="Pfam" id="PF03572">
    <property type="entry name" value="Peptidase_S41"/>
    <property type="match status" value="1"/>
</dbReference>
<organism evidence="2 3">
    <name type="scientific">Tenacibaculum platacis</name>
    <dbReference type="NCBI Taxonomy" id="3137852"/>
    <lineage>
        <taxon>Bacteria</taxon>
        <taxon>Pseudomonadati</taxon>
        <taxon>Bacteroidota</taxon>
        <taxon>Flavobacteriia</taxon>
        <taxon>Flavobacteriales</taxon>
        <taxon>Flavobacteriaceae</taxon>
        <taxon>Tenacibaculum</taxon>
    </lineage>
</organism>
<reference evidence="2 3" key="1">
    <citation type="submission" date="2024-05" db="EMBL/GenBank/DDBJ databases">
        <authorList>
            <person name="Duchaud E."/>
        </authorList>
    </citation>
    <scope>NUCLEOTIDE SEQUENCE [LARGE SCALE GENOMIC DNA]</scope>
    <source>
        <strain evidence="2">Ena-SAMPLE-TAB-13-05-2024-13:56:06:370-140302</strain>
    </source>
</reference>
<dbReference type="InterPro" id="IPR005151">
    <property type="entry name" value="Tail-specific_protease"/>
</dbReference>
<gene>
    <name evidence="2" type="ORF">T190607A01A_70043</name>
</gene>
<feature type="domain" description="Tail specific protease" evidence="1">
    <location>
        <begin position="206"/>
        <end position="436"/>
    </location>
</feature>
<evidence type="ECO:0000313" key="3">
    <source>
        <dbReference type="Proteomes" id="UP001497416"/>
    </source>
</evidence>
<dbReference type="GO" id="GO:0006508">
    <property type="term" value="P:proteolysis"/>
    <property type="evidence" value="ECO:0007669"/>
    <property type="project" value="UniProtKB-KW"/>
</dbReference>
<dbReference type="Proteomes" id="UP001497416">
    <property type="component" value="Unassembled WGS sequence"/>
</dbReference>
<comment type="caution">
    <text evidence="2">The sequence shown here is derived from an EMBL/GenBank/DDBJ whole genome shotgun (WGS) entry which is preliminary data.</text>
</comment>
<dbReference type="Gene3D" id="2.30.42.10">
    <property type="match status" value="1"/>
</dbReference>
<keyword evidence="3" id="KW-1185">Reference proteome</keyword>